<evidence type="ECO:0000256" key="8">
    <source>
        <dbReference type="ARBA" id="ARBA00023180"/>
    </source>
</evidence>
<keyword evidence="8" id="KW-0325">Glycoprotein</keyword>
<keyword evidence="5 9" id="KW-1133">Transmembrane helix</keyword>
<keyword evidence="7" id="KW-0675">Receptor</keyword>
<comment type="similarity">
    <text evidence="2">Belongs to the glutamate-gated ion channel (TC 1.A.10.1) family.</text>
</comment>
<evidence type="ECO:0000256" key="5">
    <source>
        <dbReference type="ARBA" id="ARBA00022989"/>
    </source>
</evidence>
<dbReference type="PANTHER" id="PTHR42643">
    <property type="entry name" value="IONOTROPIC RECEPTOR 20A-RELATED"/>
    <property type="match status" value="1"/>
</dbReference>
<feature type="transmembrane region" description="Helical" evidence="9">
    <location>
        <begin position="411"/>
        <end position="431"/>
    </location>
</feature>
<evidence type="ECO:0000313" key="12">
    <source>
        <dbReference type="Proteomes" id="UP001642540"/>
    </source>
</evidence>
<dbReference type="EMBL" id="CAXLJM020000030">
    <property type="protein sequence ID" value="CAL8098359.1"/>
    <property type="molecule type" value="Genomic_DNA"/>
</dbReference>
<dbReference type="Pfam" id="PF00060">
    <property type="entry name" value="Lig_chan"/>
    <property type="match status" value="1"/>
</dbReference>
<dbReference type="InterPro" id="IPR001320">
    <property type="entry name" value="Iontro_rcpt_C"/>
</dbReference>
<dbReference type="Gene3D" id="1.10.287.70">
    <property type="match status" value="1"/>
</dbReference>
<accession>A0ABP1QCL6</accession>
<dbReference type="Gene3D" id="3.40.190.10">
    <property type="entry name" value="Periplasmic binding protein-like II"/>
    <property type="match status" value="1"/>
</dbReference>
<comment type="subcellular location">
    <subcellularLocation>
        <location evidence="1">Cell membrane</location>
        <topology evidence="1">Multi-pass membrane protein</topology>
    </subcellularLocation>
</comment>
<keyword evidence="4 9" id="KW-0812">Transmembrane</keyword>
<keyword evidence="12" id="KW-1185">Reference proteome</keyword>
<evidence type="ECO:0000256" key="7">
    <source>
        <dbReference type="ARBA" id="ARBA00023170"/>
    </source>
</evidence>
<evidence type="ECO:0000256" key="9">
    <source>
        <dbReference type="SAM" id="Phobius"/>
    </source>
</evidence>
<feature type="transmembrane region" description="Helical" evidence="9">
    <location>
        <begin position="208"/>
        <end position="224"/>
    </location>
</feature>
<feature type="transmembrane region" description="Helical" evidence="9">
    <location>
        <begin position="126"/>
        <end position="145"/>
    </location>
</feature>
<feature type="domain" description="Ionotropic glutamate receptor C-terminal" evidence="10">
    <location>
        <begin position="177"/>
        <end position="422"/>
    </location>
</feature>
<dbReference type="InterPro" id="IPR052192">
    <property type="entry name" value="Insect_Ionotropic_Sensory_Rcpt"/>
</dbReference>
<sequence length="455" mass="51506">MGQPSVYKWKIPFGRVNENIALLFPDLLRDFHGKTISVSTATLSTSVTELQKTGPRTWKNIRGIFGTAVEHLRAKYNFSCKYFPSIGGGGTGLKLENGTWVGAVGDVISGRADIGNAVARIYIRNLYVGYTFPVCYGWLTFTTGLPQRRYSWKAIYWPFTHTDDVALILLTLTGQEIPIATQILYILQILMLQGAPNPEKRPLSSIRTFIAFWLLFALLISSTYQSKLVSTLAFPIKSELPKTFKELASTLTTFEILLHYARGAAYSMFKTNTNPDIHRIFKRMELEENDVKCFQRVIGATAACVSWNTAVNFALHQNLSDNFGRAPLITAPDTTGFVAVGYVLKKRALFRLKFDKVLFWAMDMGLADKWWQIDYRFLKLRRCLWEQGDNGKKIIDSGNQTEVENLSMKHLIGTFYLLIFGLIAAFTCYVFEKGWDLRSKISAKISIDNPNRVVS</sequence>
<dbReference type="PANTHER" id="PTHR42643:SF24">
    <property type="entry name" value="IONOTROPIC RECEPTOR 60A"/>
    <property type="match status" value="1"/>
</dbReference>
<evidence type="ECO:0000313" key="11">
    <source>
        <dbReference type="EMBL" id="CAL8098359.1"/>
    </source>
</evidence>
<protein>
    <recommendedName>
        <fullName evidence="10">Ionotropic glutamate receptor C-terminal domain-containing protein</fullName>
    </recommendedName>
</protein>
<keyword evidence="3" id="KW-1003">Cell membrane</keyword>
<reference evidence="11 12" key="1">
    <citation type="submission" date="2024-08" db="EMBL/GenBank/DDBJ databases">
        <authorList>
            <person name="Cucini C."/>
            <person name="Frati F."/>
        </authorList>
    </citation>
    <scope>NUCLEOTIDE SEQUENCE [LARGE SCALE GENOMIC DNA]</scope>
</reference>
<evidence type="ECO:0000256" key="2">
    <source>
        <dbReference type="ARBA" id="ARBA00008685"/>
    </source>
</evidence>
<feature type="transmembrane region" description="Helical" evidence="9">
    <location>
        <begin position="165"/>
        <end position="187"/>
    </location>
</feature>
<keyword evidence="6 9" id="KW-0472">Membrane</keyword>
<gene>
    <name evidence="11" type="ORF">ODALV1_LOCUS9910</name>
</gene>
<organism evidence="11 12">
    <name type="scientific">Orchesella dallaii</name>
    <dbReference type="NCBI Taxonomy" id="48710"/>
    <lineage>
        <taxon>Eukaryota</taxon>
        <taxon>Metazoa</taxon>
        <taxon>Ecdysozoa</taxon>
        <taxon>Arthropoda</taxon>
        <taxon>Hexapoda</taxon>
        <taxon>Collembola</taxon>
        <taxon>Entomobryomorpha</taxon>
        <taxon>Entomobryoidea</taxon>
        <taxon>Orchesellidae</taxon>
        <taxon>Orchesellinae</taxon>
        <taxon>Orchesella</taxon>
    </lineage>
</organism>
<dbReference type="Proteomes" id="UP001642540">
    <property type="component" value="Unassembled WGS sequence"/>
</dbReference>
<evidence type="ECO:0000256" key="1">
    <source>
        <dbReference type="ARBA" id="ARBA00004651"/>
    </source>
</evidence>
<evidence type="ECO:0000256" key="3">
    <source>
        <dbReference type="ARBA" id="ARBA00022475"/>
    </source>
</evidence>
<evidence type="ECO:0000259" key="10">
    <source>
        <dbReference type="Pfam" id="PF00060"/>
    </source>
</evidence>
<evidence type="ECO:0000256" key="4">
    <source>
        <dbReference type="ARBA" id="ARBA00022692"/>
    </source>
</evidence>
<proteinExistence type="inferred from homology"/>
<comment type="caution">
    <text evidence="11">The sequence shown here is derived from an EMBL/GenBank/DDBJ whole genome shotgun (WGS) entry which is preliminary data.</text>
</comment>
<dbReference type="SUPFAM" id="SSF53850">
    <property type="entry name" value="Periplasmic binding protein-like II"/>
    <property type="match status" value="1"/>
</dbReference>
<evidence type="ECO:0000256" key="6">
    <source>
        <dbReference type="ARBA" id="ARBA00023136"/>
    </source>
</evidence>
<name>A0ABP1QCL6_9HEXA</name>